<dbReference type="InterPro" id="IPR050490">
    <property type="entry name" value="Bact_solute-bd_prot1"/>
</dbReference>
<name>A0A3B0AZW9_9BACL</name>
<reference evidence="2 3" key="1">
    <citation type="journal article" date="2007" name="Int. J. Syst. Evol. Microbiol.">
        <title>Paenibacillus ginsengarvi sp. nov., isolated from soil from ginseng cultivation.</title>
        <authorList>
            <person name="Yoon M.H."/>
            <person name="Ten L.N."/>
            <person name="Im W.T."/>
        </authorList>
    </citation>
    <scope>NUCLEOTIDE SEQUENCE [LARGE SCALE GENOMIC DNA]</scope>
    <source>
        <strain evidence="2 3">KCTC 13059</strain>
    </source>
</reference>
<dbReference type="InterPro" id="IPR006059">
    <property type="entry name" value="SBP"/>
</dbReference>
<dbReference type="RefSeq" id="WP_120751297.1">
    <property type="nucleotide sequence ID" value="NZ_RBAH01000035.1"/>
</dbReference>
<evidence type="ECO:0000313" key="2">
    <source>
        <dbReference type="EMBL" id="RKN66043.1"/>
    </source>
</evidence>
<keyword evidence="3" id="KW-1185">Reference proteome</keyword>
<evidence type="ECO:0000313" key="3">
    <source>
        <dbReference type="Proteomes" id="UP000282311"/>
    </source>
</evidence>
<sequence>MTIRALYPITALLLASVTLGILTGCGNGQAEQSSQGRQTPAKPPAEPVTLTFFNPVNGVNTDRFNSEYGDAIRKKFPHITTKFIGVDTANKILLPERIAAGEQIDIMYTSVGMIHENVLKSGLAYDMSDLAKVQGLDLTKFEPSTIELIRQISSGALYGIPTANSYASIVYNKDLFDKFGEAYPVNGLTWDDLYQKARKLTRSDGGVQYRGFVASFNHLALTNQLAASFEDAKTEKSLINSETWRKHATNLARFYEIPGNEVTLTSAALTGQNNFFIKDRIAAMYANVFPFTYLDPENAATKGMNLDAVSLPDYPDMKGTGSQSYPTFFSVTGMSKHKEAAFEVIAWLASEEFQTIQSRKGIQTILKNDKVRSEFAKDLAYANGKNKDAFMPVKPASPSVVTINNSVEATTFMTYTHKIVSKELDIVTALRQAEEDMNKKIAEAKASAK</sequence>
<keyword evidence="1" id="KW-0732">Signal</keyword>
<feature type="chain" id="PRO_5017325309" evidence="1">
    <location>
        <begin position="31"/>
        <end position="449"/>
    </location>
</feature>
<dbReference type="Proteomes" id="UP000282311">
    <property type="component" value="Unassembled WGS sequence"/>
</dbReference>
<dbReference type="SUPFAM" id="SSF53850">
    <property type="entry name" value="Periplasmic binding protein-like II"/>
    <property type="match status" value="1"/>
</dbReference>
<comment type="caution">
    <text evidence="2">The sequence shown here is derived from an EMBL/GenBank/DDBJ whole genome shotgun (WGS) entry which is preliminary data.</text>
</comment>
<dbReference type="EMBL" id="RBAH01000035">
    <property type="protein sequence ID" value="RKN66043.1"/>
    <property type="molecule type" value="Genomic_DNA"/>
</dbReference>
<evidence type="ECO:0000256" key="1">
    <source>
        <dbReference type="SAM" id="SignalP"/>
    </source>
</evidence>
<dbReference type="AlphaFoldDB" id="A0A3B0AZW9"/>
<dbReference type="OrthoDB" id="2512706at2"/>
<dbReference type="Pfam" id="PF01547">
    <property type="entry name" value="SBP_bac_1"/>
    <property type="match status" value="1"/>
</dbReference>
<protein>
    <submittedName>
        <fullName evidence="2">Carbohydrate ABC transporter substrate-binding protein</fullName>
    </submittedName>
</protein>
<proteinExistence type="predicted"/>
<organism evidence="2 3">
    <name type="scientific">Paenibacillus ginsengarvi</name>
    <dbReference type="NCBI Taxonomy" id="400777"/>
    <lineage>
        <taxon>Bacteria</taxon>
        <taxon>Bacillati</taxon>
        <taxon>Bacillota</taxon>
        <taxon>Bacilli</taxon>
        <taxon>Bacillales</taxon>
        <taxon>Paenibacillaceae</taxon>
        <taxon>Paenibacillus</taxon>
    </lineage>
</organism>
<gene>
    <name evidence="2" type="ORF">D7M11_31710</name>
</gene>
<feature type="signal peptide" evidence="1">
    <location>
        <begin position="1"/>
        <end position="30"/>
    </location>
</feature>
<dbReference type="Gene3D" id="3.40.190.10">
    <property type="entry name" value="Periplasmic binding protein-like II"/>
    <property type="match status" value="1"/>
</dbReference>
<dbReference type="PANTHER" id="PTHR43649">
    <property type="entry name" value="ARABINOSE-BINDING PROTEIN-RELATED"/>
    <property type="match status" value="1"/>
</dbReference>
<accession>A0A3B0AZW9</accession>
<dbReference type="PROSITE" id="PS51257">
    <property type="entry name" value="PROKAR_LIPOPROTEIN"/>
    <property type="match status" value="1"/>
</dbReference>
<dbReference type="PANTHER" id="PTHR43649:SF12">
    <property type="entry name" value="DIACETYLCHITOBIOSE BINDING PROTEIN DASA"/>
    <property type="match status" value="1"/>
</dbReference>